<protein>
    <submittedName>
        <fullName evidence="1">AlNc14C86G5492 protein</fullName>
    </submittedName>
</protein>
<sequence length="84" mass="9755">MEDKQFARMQIVFREGKQAFKSYAQRGLCLDGTFLKIRAEECLDIKFGADLRRKPDAVQIVCRARTDVSDEELKKSMKGARRKK</sequence>
<reference evidence="1" key="2">
    <citation type="submission" date="2011-02" db="EMBL/GenBank/DDBJ databases">
        <authorList>
            <person name="MacLean D."/>
        </authorList>
    </citation>
    <scope>NUCLEOTIDE SEQUENCE</scope>
</reference>
<dbReference type="AlphaFoldDB" id="F0WFV7"/>
<dbReference type="EMBL" id="FR824131">
    <property type="protein sequence ID" value="CCA20091.1"/>
    <property type="molecule type" value="Genomic_DNA"/>
</dbReference>
<proteinExistence type="predicted"/>
<accession>F0WFV7</accession>
<dbReference type="HOGENOM" id="CLU_2532153_0_0_1"/>
<name>F0WFV7_9STRA</name>
<reference evidence="1" key="1">
    <citation type="journal article" date="2011" name="PLoS Biol.">
        <title>Gene gain and loss during evolution of obligate parasitism in the white rust pathogen of Arabidopsis thaliana.</title>
        <authorList>
            <person name="Kemen E."/>
            <person name="Gardiner A."/>
            <person name="Schultz-Larsen T."/>
            <person name="Kemen A.C."/>
            <person name="Balmuth A.L."/>
            <person name="Robert-Seilaniantz A."/>
            <person name="Bailey K."/>
            <person name="Holub E."/>
            <person name="Studholme D.J."/>
            <person name="Maclean D."/>
            <person name="Jones J.D."/>
        </authorList>
    </citation>
    <scope>NUCLEOTIDE SEQUENCE</scope>
</reference>
<organism evidence="1">
    <name type="scientific">Albugo laibachii Nc14</name>
    <dbReference type="NCBI Taxonomy" id="890382"/>
    <lineage>
        <taxon>Eukaryota</taxon>
        <taxon>Sar</taxon>
        <taxon>Stramenopiles</taxon>
        <taxon>Oomycota</taxon>
        <taxon>Peronosporomycetes</taxon>
        <taxon>Albuginales</taxon>
        <taxon>Albuginaceae</taxon>
        <taxon>Albugo</taxon>
    </lineage>
</organism>
<evidence type="ECO:0000313" key="1">
    <source>
        <dbReference type="EMBL" id="CCA20091.1"/>
    </source>
</evidence>
<gene>
    <name evidence="1" type="primary">AlNc14C86G5492</name>
    <name evidence="1" type="ORF">ALNC14_062340</name>
</gene>